<evidence type="ECO:0000313" key="1">
    <source>
        <dbReference type="EMBL" id="KAJ8643047.1"/>
    </source>
</evidence>
<comment type="caution">
    <text evidence="1">The sequence shown here is derived from an EMBL/GenBank/DDBJ whole genome shotgun (WGS) entry which is preliminary data.</text>
</comment>
<evidence type="ECO:0000313" key="2">
    <source>
        <dbReference type="Proteomes" id="UP001234297"/>
    </source>
</evidence>
<dbReference type="EMBL" id="CM056810">
    <property type="protein sequence ID" value="KAJ8643047.1"/>
    <property type="molecule type" value="Genomic_DNA"/>
</dbReference>
<protein>
    <submittedName>
        <fullName evidence="1">Uncharacterized protein</fullName>
    </submittedName>
</protein>
<name>A0ACC2MB75_PERAE</name>
<proteinExistence type="predicted"/>
<reference evidence="1 2" key="1">
    <citation type="journal article" date="2022" name="Hortic Res">
        <title>A haplotype resolved chromosomal level avocado genome allows analysis of novel avocado genes.</title>
        <authorList>
            <person name="Nath O."/>
            <person name="Fletcher S.J."/>
            <person name="Hayward A."/>
            <person name="Shaw L.M."/>
            <person name="Masouleh A.K."/>
            <person name="Furtado A."/>
            <person name="Henry R.J."/>
            <person name="Mitter N."/>
        </authorList>
    </citation>
    <scope>NUCLEOTIDE SEQUENCE [LARGE SCALE GENOMIC DNA]</scope>
    <source>
        <strain evidence="2">cv. Hass</strain>
    </source>
</reference>
<keyword evidence="2" id="KW-1185">Reference proteome</keyword>
<sequence>MVFPPRNGCDPLIKAPAGVNHFNVSPDHRTTHFKRRHAIFKTMLKTETSFTRRQSRRGTTSSEFLRQMPKPSRAPHLSTGGRSRSTSSVDWKVGLPKPEGLNSGTAAENRDFGNVGDLNGTVFLWRFCFFQKRSPAFPKSDDLDA</sequence>
<gene>
    <name evidence="1" type="ORF">MRB53_004795</name>
</gene>
<dbReference type="Proteomes" id="UP001234297">
    <property type="component" value="Chromosome 2"/>
</dbReference>
<organism evidence="1 2">
    <name type="scientific">Persea americana</name>
    <name type="common">Avocado</name>
    <dbReference type="NCBI Taxonomy" id="3435"/>
    <lineage>
        <taxon>Eukaryota</taxon>
        <taxon>Viridiplantae</taxon>
        <taxon>Streptophyta</taxon>
        <taxon>Embryophyta</taxon>
        <taxon>Tracheophyta</taxon>
        <taxon>Spermatophyta</taxon>
        <taxon>Magnoliopsida</taxon>
        <taxon>Magnoliidae</taxon>
        <taxon>Laurales</taxon>
        <taxon>Lauraceae</taxon>
        <taxon>Persea</taxon>
    </lineage>
</organism>
<accession>A0ACC2MB75</accession>